<dbReference type="GO" id="GO:0005634">
    <property type="term" value="C:nucleus"/>
    <property type="evidence" value="ECO:0007669"/>
    <property type="project" value="UniProtKB-SubCell"/>
</dbReference>
<feature type="compositionally biased region" description="Basic residues" evidence="3">
    <location>
        <begin position="18"/>
        <end position="31"/>
    </location>
</feature>
<dbReference type="SMART" id="SM00526">
    <property type="entry name" value="H15"/>
    <property type="match status" value="1"/>
</dbReference>
<protein>
    <submittedName>
        <fullName evidence="5">H1.10 linker histone</fullName>
    </submittedName>
</protein>
<keyword evidence="6" id="KW-1185">Reference proteome</keyword>
<dbReference type="Pfam" id="PF00538">
    <property type="entry name" value="Linker_histone"/>
    <property type="match status" value="1"/>
</dbReference>
<comment type="similarity">
    <text evidence="2">Belongs to the histone H1/H5 family.</text>
</comment>
<organism evidence="5 6">
    <name type="scientific">Esox lucius</name>
    <name type="common">Northern pike</name>
    <dbReference type="NCBI Taxonomy" id="8010"/>
    <lineage>
        <taxon>Eukaryota</taxon>
        <taxon>Metazoa</taxon>
        <taxon>Chordata</taxon>
        <taxon>Craniata</taxon>
        <taxon>Vertebrata</taxon>
        <taxon>Euteleostomi</taxon>
        <taxon>Actinopterygii</taxon>
        <taxon>Neopterygii</taxon>
        <taxon>Teleostei</taxon>
        <taxon>Protacanthopterygii</taxon>
        <taxon>Esociformes</taxon>
        <taxon>Esocidae</taxon>
        <taxon>Esox</taxon>
    </lineage>
</organism>
<evidence type="ECO:0000313" key="6">
    <source>
        <dbReference type="Proteomes" id="UP000265140"/>
    </source>
</evidence>
<dbReference type="SUPFAM" id="SSF46785">
    <property type="entry name" value="Winged helix' DNA-binding domain"/>
    <property type="match status" value="1"/>
</dbReference>
<feature type="region of interest" description="Disordered" evidence="3">
    <location>
        <begin position="111"/>
        <end position="192"/>
    </location>
</feature>
<dbReference type="PROSITE" id="PS51504">
    <property type="entry name" value="H15"/>
    <property type="match status" value="1"/>
</dbReference>
<feature type="domain" description="H15" evidence="4">
    <location>
        <begin position="30"/>
        <end position="104"/>
    </location>
</feature>
<dbReference type="GO" id="GO:0006334">
    <property type="term" value="P:nucleosome assembly"/>
    <property type="evidence" value="ECO:0007669"/>
    <property type="project" value="InterPro"/>
</dbReference>
<dbReference type="InterPro" id="IPR036388">
    <property type="entry name" value="WH-like_DNA-bd_sf"/>
</dbReference>
<evidence type="ECO:0000256" key="2">
    <source>
        <dbReference type="RuleBase" id="RU003894"/>
    </source>
</evidence>
<dbReference type="GeneID" id="105017189"/>
<evidence type="ECO:0000256" key="1">
    <source>
        <dbReference type="ARBA" id="ARBA00023125"/>
    </source>
</evidence>
<accession>A0AAY5K6U8</accession>
<dbReference type="RefSeq" id="XP_010879894.1">
    <property type="nucleotide sequence ID" value="XM_010881592.3"/>
</dbReference>
<evidence type="ECO:0000256" key="3">
    <source>
        <dbReference type="SAM" id="MobiDB-lite"/>
    </source>
</evidence>
<feature type="region of interest" description="Disordered" evidence="3">
    <location>
        <begin position="1"/>
        <end position="31"/>
    </location>
</feature>
<dbReference type="KEGG" id="els:105017189"/>
<reference evidence="5" key="2">
    <citation type="submission" date="2025-08" db="UniProtKB">
        <authorList>
            <consortium name="Ensembl"/>
        </authorList>
    </citation>
    <scope>IDENTIFICATION</scope>
</reference>
<evidence type="ECO:0000259" key="4">
    <source>
        <dbReference type="PROSITE" id="PS51504"/>
    </source>
</evidence>
<proteinExistence type="inferred from homology"/>
<feature type="compositionally biased region" description="Basic residues" evidence="3">
    <location>
        <begin position="150"/>
        <end position="161"/>
    </location>
</feature>
<keyword evidence="2" id="KW-0539">Nucleus</keyword>
<reference evidence="5" key="3">
    <citation type="submission" date="2025-09" db="UniProtKB">
        <authorList>
            <consortium name="Ensembl"/>
        </authorList>
    </citation>
    <scope>IDENTIFICATION</scope>
</reference>
<dbReference type="InterPro" id="IPR005819">
    <property type="entry name" value="H1/H5"/>
</dbReference>
<dbReference type="InterPro" id="IPR036390">
    <property type="entry name" value="WH_DNA-bd_sf"/>
</dbReference>
<reference evidence="5 6" key="1">
    <citation type="submission" date="2020-02" db="EMBL/GenBank/DDBJ databases">
        <title>Esox lucius (northern pike) genome, fEsoLuc1, primary haplotype.</title>
        <authorList>
            <person name="Myers G."/>
            <person name="Karagic N."/>
            <person name="Meyer A."/>
            <person name="Pippel M."/>
            <person name="Reichard M."/>
            <person name="Winkler S."/>
            <person name="Tracey A."/>
            <person name="Sims Y."/>
            <person name="Howe K."/>
            <person name="Rhie A."/>
            <person name="Formenti G."/>
            <person name="Durbin R."/>
            <person name="Fedrigo O."/>
            <person name="Jarvis E.D."/>
        </authorList>
    </citation>
    <scope>NUCLEOTIDE SEQUENCE [LARGE SCALE GENOMIC DNA]</scope>
</reference>
<dbReference type="AlphaFoldDB" id="A0AAY5K6U8"/>
<keyword evidence="2" id="KW-0158">Chromosome</keyword>
<dbReference type="CDD" id="cd00073">
    <property type="entry name" value="H15"/>
    <property type="match status" value="1"/>
</dbReference>
<dbReference type="GeneTree" id="ENSGT00730000111536"/>
<dbReference type="CTD" id="8971"/>
<sequence>MVKSEVETTATLANRSSPAKKKKNKKKKNKPGKYSVLVIDAVKTLNERNGSSLVKIYNEAKKASWFDEQNGRTYLRYSIRALVLNNTLIQVKGMGANGSFKLNKDKFTKGTQKKTLSTPGKITKKTVKSPTKKKPTVAKPKAKSSPLKAPAKKTATKKTTSKPKNLGAKKVSTAPKSKTPRTQRTTKTQRKK</sequence>
<comment type="subcellular location">
    <subcellularLocation>
        <location evidence="2">Nucleus</location>
    </subcellularLocation>
</comment>
<feature type="compositionally biased region" description="Low complexity" evidence="3">
    <location>
        <begin position="175"/>
        <end position="186"/>
    </location>
</feature>
<feature type="compositionally biased region" description="Polar residues" evidence="3">
    <location>
        <begin position="111"/>
        <end position="120"/>
    </location>
</feature>
<feature type="compositionally biased region" description="Polar residues" evidence="3">
    <location>
        <begin position="7"/>
        <end position="17"/>
    </location>
</feature>
<feature type="compositionally biased region" description="Basic residues" evidence="3">
    <location>
        <begin position="122"/>
        <end position="142"/>
    </location>
</feature>
<keyword evidence="1 2" id="KW-0238">DNA-binding</keyword>
<dbReference type="Ensembl" id="ENSELUT00000105672.1">
    <property type="protein sequence ID" value="ENSELUP00000082042.1"/>
    <property type="gene ID" value="ENSELUG00000042519.1"/>
</dbReference>
<evidence type="ECO:0000313" key="5">
    <source>
        <dbReference type="Ensembl" id="ENSELUP00000082042.1"/>
    </source>
</evidence>
<dbReference type="PRINTS" id="PR00624">
    <property type="entry name" value="HISTONEH5"/>
</dbReference>
<dbReference type="InterPro" id="IPR005818">
    <property type="entry name" value="Histone_H1/H5_H15"/>
</dbReference>
<dbReference type="GO" id="GO:0000786">
    <property type="term" value="C:nucleosome"/>
    <property type="evidence" value="ECO:0007669"/>
    <property type="project" value="InterPro"/>
</dbReference>
<dbReference type="Proteomes" id="UP000265140">
    <property type="component" value="Chromosome 17"/>
</dbReference>
<dbReference type="GO" id="GO:0003677">
    <property type="term" value="F:DNA binding"/>
    <property type="evidence" value="ECO:0007669"/>
    <property type="project" value="UniProtKB-KW"/>
</dbReference>
<dbReference type="GO" id="GO:0030527">
    <property type="term" value="F:structural constituent of chromatin"/>
    <property type="evidence" value="ECO:0007669"/>
    <property type="project" value="InterPro"/>
</dbReference>
<name>A0AAY5K6U8_ESOLU</name>
<dbReference type="Gene3D" id="1.10.10.10">
    <property type="entry name" value="Winged helix-like DNA-binding domain superfamily/Winged helix DNA-binding domain"/>
    <property type="match status" value="1"/>
</dbReference>